<protein>
    <submittedName>
        <fullName evidence="2">Uncharacterized protein</fullName>
    </submittedName>
</protein>
<keyword evidence="3" id="KW-1185">Reference proteome</keyword>
<evidence type="ECO:0000313" key="2">
    <source>
        <dbReference type="EMBL" id="CAB1449605.1"/>
    </source>
</evidence>
<organism evidence="2 3">
    <name type="scientific">Pleuronectes platessa</name>
    <name type="common">European plaice</name>
    <dbReference type="NCBI Taxonomy" id="8262"/>
    <lineage>
        <taxon>Eukaryota</taxon>
        <taxon>Metazoa</taxon>
        <taxon>Chordata</taxon>
        <taxon>Craniata</taxon>
        <taxon>Vertebrata</taxon>
        <taxon>Euteleostomi</taxon>
        <taxon>Actinopterygii</taxon>
        <taxon>Neopterygii</taxon>
        <taxon>Teleostei</taxon>
        <taxon>Neoteleostei</taxon>
        <taxon>Acanthomorphata</taxon>
        <taxon>Carangaria</taxon>
        <taxon>Pleuronectiformes</taxon>
        <taxon>Pleuronectoidei</taxon>
        <taxon>Pleuronectidae</taxon>
        <taxon>Pleuronectes</taxon>
    </lineage>
</organism>
<sequence>MRPVQKDLEVKPKPAAQEQNGNKWRHTNQPTGRAWPRNDKTQRFPAPTSPRRVRPTAFYFLFNCFQLSFFLTCERIKKTLTPHNSLIGVSLADERAPESGLGCSFDGLVIYQIAE</sequence>
<evidence type="ECO:0000256" key="1">
    <source>
        <dbReference type="SAM" id="MobiDB-lite"/>
    </source>
</evidence>
<feature type="compositionally biased region" description="Basic and acidic residues" evidence="1">
    <location>
        <begin position="1"/>
        <end position="12"/>
    </location>
</feature>
<reference evidence="2" key="1">
    <citation type="submission" date="2020-03" db="EMBL/GenBank/DDBJ databases">
        <authorList>
            <person name="Weist P."/>
        </authorList>
    </citation>
    <scope>NUCLEOTIDE SEQUENCE</scope>
</reference>
<accession>A0A9N7VJW5</accession>
<evidence type="ECO:0000313" key="3">
    <source>
        <dbReference type="Proteomes" id="UP001153269"/>
    </source>
</evidence>
<feature type="compositionally biased region" description="Polar residues" evidence="1">
    <location>
        <begin position="17"/>
        <end position="31"/>
    </location>
</feature>
<dbReference type="AlphaFoldDB" id="A0A9N7VJW5"/>
<name>A0A9N7VJW5_PLEPL</name>
<dbReference type="EMBL" id="CADEAL010004022">
    <property type="protein sequence ID" value="CAB1449605.1"/>
    <property type="molecule type" value="Genomic_DNA"/>
</dbReference>
<comment type="caution">
    <text evidence="2">The sequence shown here is derived from an EMBL/GenBank/DDBJ whole genome shotgun (WGS) entry which is preliminary data.</text>
</comment>
<gene>
    <name evidence="2" type="ORF">PLEPLA_LOCUS37290</name>
</gene>
<proteinExistence type="predicted"/>
<feature type="region of interest" description="Disordered" evidence="1">
    <location>
        <begin position="1"/>
        <end position="50"/>
    </location>
</feature>
<dbReference type="Proteomes" id="UP001153269">
    <property type="component" value="Unassembled WGS sequence"/>
</dbReference>